<gene>
    <name evidence="1" type="ORF">NG821_00560</name>
</gene>
<keyword evidence="2" id="KW-1185">Reference proteome</keyword>
<comment type="caution">
    <text evidence="1">The sequence shown here is derived from an EMBL/GenBank/DDBJ whole genome shotgun (WGS) entry which is preliminary data.</text>
</comment>
<organism evidence="1 2">
    <name type="scientific">Segatella cerevisiae</name>
    <dbReference type="NCBI Taxonomy" id="2053716"/>
    <lineage>
        <taxon>Bacteria</taxon>
        <taxon>Pseudomonadati</taxon>
        <taxon>Bacteroidota</taxon>
        <taxon>Bacteroidia</taxon>
        <taxon>Bacteroidales</taxon>
        <taxon>Prevotellaceae</taxon>
        <taxon>Segatella</taxon>
    </lineage>
</organism>
<dbReference type="EMBL" id="JAMXLY010000001">
    <property type="protein sequence ID" value="MCO6024348.1"/>
    <property type="molecule type" value="Genomic_DNA"/>
</dbReference>
<proteinExistence type="predicted"/>
<evidence type="ECO:0000313" key="2">
    <source>
        <dbReference type="Proteomes" id="UP001204015"/>
    </source>
</evidence>
<evidence type="ECO:0000313" key="1">
    <source>
        <dbReference type="EMBL" id="MCO6024348.1"/>
    </source>
</evidence>
<sequence>MLHNHISIFISAITIDLLLFCSCPLNAQRKTQEPKKQTTSRTPAGLKNDTTATFRSFEVTVDLLGAAQMWLSDYGQYEAAVRVDLKDKYFPIIEVGYGKADAKDVSTNLHYKTGAPYVRIGLDFNMLKNKHDIYRLYGGFRYGMTSYKFDVTSTGVTDPVWGNVVPYEAKDVKANYQWLEAVAGVDVKISGPIHLGWSIRCRRRLTHNDGDIGNTWYVPGYGRQGGSRLGGTFNLIFQF</sequence>
<reference evidence="1 2" key="1">
    <citation type="submission" date="2022-06" db="EMBL/GenBank/DDBJ databases">
        <title>A taxonomic note on the genus Prevotella: Description of four novel genera and emended description of the genera Hallella and Xylanibacter.</title>
        <authorList>
            <person name="Hitch T.C.A."/>
        </authorList>
    </citation>
    <scope>NUCLEOTIDE SEQUENCE [LARGE SCALE GENOMIC DNA]</scope>
    <source>
        <strain evidence="1 2">DSM 100619</strain>
    </source>
</reference>
<dbReference type="Pfam" id="PF19515">
    <property type="entry name" value="DUF6048"/>
    <property type="match status" value="1"/>
</dbReference>
<name>A0ABT1BVS7_9BACT</name>
<dbReference type="InterPro" id="IPR046111">
    <property type="entry name" value="DUF6048"/>
</dbReference>
<accession>A0ABT1BVS7</accession>
<dbReference type="Proteomes" id="UP001204015">
    <property type="component" value="Unassembled WGS sequence"/>
</dbReference>
<protein>
    <submittedName>
        <fullName evidence="1">DUF6048 family protein</fullName>
    </submittedName>
</protein>